<feature type="domain" description="Telomere repeat-binding protein 1-6-like ubiquitin-like" evidence="3">
    <location>
        <begin position="29"/>
        <end position="72"/>
    </location>
</feature>
<dbReference type="GO" id="GO:0043565">
    <property type="term" value="F:sequence-specific DNA binding"/>
    <property type="evidence" value="ECO:0007669"/>
    <property type="project" value="UniProtKB-ARBA"/>
</dbReference>
<keyword evidence="1" id="KW-0238">DNA-binding</keyword>
<evidence type="ECO:0000313" key="4">
    <source>
        <dbReference type="EMBL" id="CAK9135957.1"/>
    </source>
</evidence>
<dbReference type="PANTHER" id="PTHR21717">
    <property type="entry name" value="TELOMERIC REPEAT BINDING PROTEIN"/>
    <property type="match status" value="1"/>
</dbReference>
<sequence>MRFIVLASYLICSVVAVIKLPESHKCVLCSKQRMVMETVTAILGGELHVGVLLQGKKVREDNRTLLQTGISCSGNLDTLSFTLEPCISPTSPPVIDPPLSVSCEAHQQSPRLQYVADAVHCSWRSYPGMEMFSWQNSAASEIHQ</sequence>
<accession>A0ABC8R1M5</accession>
<keyword evidence="5" id="KW-1185">Reference proteome</keyword>
<feature type="signal peptide" evidence="2">
    <location>
        <begin position="1"/>
        <end position="16"/>
    </location>
</feature>
<dbReference type="PANTHER" id="PTHR21717:SF73">
    <property type="entry name" value="TELOMERE-BINDING PROTEIN, PUTATIVE-RELATED"/>
    <property type="match status" value="1"/>
</dbReference>
<evidence type="ECO:0000256" key="1">
    <source>
        <dbReference type="ARBA" id="ARBA00023125"/>
    </source>
</evidence>
<dbReference type="EMBL" id="CAUOFW020000726">
    <property type="protein sequence ID" value="CAK9135957.1"/>
    <property type="molecule type" value="Genomic_DNA"/>
</dbReference>
<dbReference type="InterPro" id="IPR057625">
    <property type="entry name" value="TPR1-6-like_ubiquitin"/>
</dbReference>
<dbReference type="InterPro" id="IPR031105">
    <property type="entry name" value="TRP_plant"/>
</dbReference>
<keyword evidence="2" id="KW-0732">Signal</keyword>
<feature type="chain" id="PRO_5044854243" description="Telomere repeat-binding protein 1-6-like ubiquitin-like domain-containing protein" evidence="2">
    <location>
        <begin position="17"/>
        <end position="144"/>
    </location>
</feature>
<reference evidence="4 5" key="1">
    <citation type="submission" date="2024-02" db="EMBL/GenBank/DDBJ databases">
        <authorList>
            <person name="Vignale AGUSTIN F."/>
            <person name="Sosa J E."/>
            <person name="Modenutti C."/>
        </authorList>
    </citation>
    <scope>NUCLEOTIDE SEQUENCE [LARGE SCALE GENOMIC DNA]</scope>
</reference>
<dbReference type="AlphaFoldDB" id="A0ABC8R1M5"/>
<name>A0ABC8R1M5_9AQUA</name>
<protein>
    <recommendedName>
        <fullName evidence="3">Telomere repeat-binding protein 1-6-like ubiquitin-like domain-containing protein</fullName>
    </recommendedName>
</protein>
<dbReference type="Proteomes" id="UP001642360">
    <property type="component" value="Unassembled WGS sequence"/>
</dbReference>
<organism evidence="4 5">
    <name type="scientific">Ilex paraguariensis</name>
    <name type="common">yerba mate</name>
    <dbReference type="NCBI Taxonomy" id="185542"/>
    <lineage>
        <taxon>Eukaryota</taxon>
        <taxon>Viridiplantae</taxon>
        <taxon>Streptophyta</taxon>
        <taxon>Embryophyta</taxon>
        <taxon>Tracheophyta</taxon>
        <taxon>Spermatophyta</taxon>
        <taxon>Magnoliopsida</taxon>
        <taxon>eudicotyledons</taxon>
        <taxon>Gunneridae</taxon>
        <taxon>Pentapetalae</taxon>
        <taxon>asterids</taxon>
        <taxon>campanulids</taxon>
        <taxon>Aquifoliales</taxon>
        <taxon>Aquifoliaceae</taxon>
        <taxon>Ilex</taxon>
    </lineage>
</organism>
<gene>
    <name evidence="4" type="ORF">ILEXP_LOCUS2919</name>
</gene>
<evidence type="ECO:0000259" key="3">
    <source>
        <dbReference type="Pfam" id="PF23603"/>
    </source>
</evidence>
<comment type="caution">
    <text evidence="4">The sequence shown here is derived from an EMBL/GenBank/DDBJ whole genome shotgun (WGS) entry which is preliminary data.</text>
</comment>
<proteinExistence type="predicted"/>
<dbReference type="Pfam" id="PF23603">
    <property type="entry name" value="Ubiquitin_TPR1"/>
    <property type="match status" value="1"/>
</dbReference>
<evidence type="ECO:0000313" key="5">
    <source>
        <dbReference type="Proteomes" id="UP001642360"/>
    </source>
</evidence>
<evidence type="ECO:0000256" key="2">
    <source>
        <dbReference type="SAM" id="SignalP"/>
    </source>
</evidence>